<evidence type="ECO:0000313" key="2">
    <source>
        <dbReference type="EMBL" id="AES80260.2"/>
    </source>
</evidence>
<accession>G7L5T0</accession>
<dbReference type="PANTHER" id="PTHR47074:SF48">
    <property type="entry name" value="POLYNUCLEOTIDYL TRANSFERASE, RIBONUCLEASE H-LIKE SUPERFAMILY PROTEIN"/>
    <property type="match status" value="1"/>
</dbReference>
<dbReference type="Pfam" id="PF13456">
    <property type="entry name" value="RVT_3"/>
    <property type="match status" value="1"/>
</dbReference>
<evidence type="ECO:0000313" key="3">
    <source>
        <dbReference type="EnsemblPlants" id="AES80260"/>
    </source>
</evidence>
<reference evidence="2 4" key="2">
    <citation type="journal article" date="2014" name="BMC Genomics">
        <title>An improved genome release (version Mt4.0) for the model legume Medicago truncatula.</title>
        <authorList>
            <person name="Tang H."/>
            <person name="Krishnakumar V."/>
            <person name="Bidwell S."/>
            <person name="Rosen B."/>
            <person name="Chan A."/>
            <person name="Zhou S."/>
            <person name="Gentzbittel L."/>
            <person name="Childs K.L."/>
            <person name="Yandell M."/>
            <person name="Gundlach H."/>
            <person name="Mayer K.F."/>
            <person name="Schwartz D.C."/>
            <person name="Town C.D."/>
        </authorList>
    </citation>
    <scope>GENOME REANNOTATION</scope>
    <source>
        <strain evidence="3 4">cv. Jemalong A17</strain>
    </source>
</reference>
<evidence type="ECO:0000313" key="4">
    <source>
        <dbReference type="Proteomes" id="UP000002051"/>
    </source>
</evidence>
<gene>
    <name evidence="2" type="ordered locus">MTR_7g078610</name>
</gene>
<dbReference type="EMBL" id="CM001223">
    <property type="protein sequence ID" value="AES80260.2"/>
    <property type="molecule type" value="Genomic_DNA"/>
</dbReference>
<dbReference type="AlphaFoldDB" id="G7L5T0"/>
<protein>
    <recommendedName>
        <fullName evidence="1">RNase H type-1 domain-containing protein</fullName>
    </recommendedName>
</protein>
<reference evidence="2 4" key="1">
    <citation type="journal article" date="2011" name="Nature">
        <title>The Medicago genome provides insight into the evolution of rhizobial symbioses.</title>
        <authorList>
            <person name="Young N.D."/>
            <person name="Debelle F."/>
            <person name="Oldroyd G.E."/>
            <person name="Geurts R."/>
            <person name="Cannon S.B."/>
            <person name="Udvardi M.K."/>
            <person name="Benedito V.A."/>
            <person name="Mayer K.F."/>
            <person name="Gouzy J."/>
            <person name="Schoof H."/>
            <person name="Van de Peer Y."/>
            <person name="Proost S."/>
            <person name="Cook D.R."/>
            <person name="Meyers B.C."/>
            <person name="Spannagl M."/>
            <person name="Cheung F."/>
            <person name="De Mita S."/>
            <person name="Krishnakumar V."/>
            <person name="Gundlach H."/>
            <person name="Zhou S."/>
            <person name="Mudge J."/>
            <person name="Bharti A.K."/>
            <person name="Murray J.D."/>
            <person name="Naoumkina M.A."/>
            <person name="Rosen B."/>
            <person name="Silverstein K.A."/>
            <person name="Tang H."/>
            <person name="Rombauts S."/>
            <person name="Zhao P.X."/>
            <person name="Zhou P."/>
            <person name="Barbe V."/>
            <person name="Bardou P."/>
            <person name="Bechner M."/>
            <person name="Bellec A."/>
            <person name="Berger A."/>
            <person name="Berges H."/>
            <person name="Bidwell S."/>
            <person name="Bisseling T."/>
            <person name="Choisne N."/>
            <person name="Couloux A."/>
            <person name="Denny R."/>
            <person name="Deshpande S."/>
            <person name="Dai X."/>
            <person name="Doyle J.J."/>
            <person name="Dudez A.M."/>
            <person name="Farmer A.D."/>
            <person name="Fouteau S."/>
            <person name="Franken C."/>
            <person name="Gibelin C."/>
            <person name="Gish J."/>
            <person name="Goldstein S."/>
            <person name="Gonzalez A.J."/>
            <person name="Green P.J."/>
            <person name="Hallab A."/>
            <person name="Hartog M."/>
            <person name="Hua A."/>
            <person name="Humphray S.J."/>
            <person name="Jeong D.H."/>
            <person name="Jing Y."/>
            <person name="Jocker A."/>
            <person name="Kenton S.M."/>
            <person name="Kim D.J."/>
            <person name="Klee K."/>
            <person name="Lai H."/>
            <person name="Lang C."/>
            <person name="Lin S."/>
            <person name="Macmil S.L."/>
            <person name="Magdelenat G."/>
            <person name="Matthews L."/>
            <person name="McCorrison J."/>
            <person name="Monaghan E.L."/>
            <person name="Mun J.H."/>
            <person name="Najar F.Z."/>
            <person name="Nicholson C."/>
            <person name="Noirot C."/>
            <person name="O'Bleness M."/>
            <person name="Paule C.R."/>
            <person name="Poulain J."/>
            <person name="Prion F."/>
            <person name="Qin B."/>
            <person name="Qu C."/>
            <person name="Retzel E.F."/>
            <person name="Riddle C."/>
            <person name="Sallet E."/>
            <person name="Samain S."/>
            <person name="Samson N."/>
            <person name="Sanders I."/>
            <person name="Saurat O."/>
            <person name="Scarpelli C."/>
            <person name="Schiex T."/>
            <person name="Segurens B."/>
            <person name="Severin A.J."/>
            <person name="Sherrier D.J."/>
            <person name="Shi R."/>
            <person name="Sims S."/>
            <person name="Singer S.R."/>
            <person name="Sinharoy S."/>
            <person name="Sterck L."/>
            <person name="Viollet A."/>
            <person name="Wang B.B."/>
            <person name="Wang K."/>
            <person name="Wang M."/>
            <person name="Wang X."/>
            <person name="Warfsmann J."/>
            <person name="Weissenbach J."/>
            <person name="White D.D."/>
            <person name="White J.D."/>
            <person name="Wiley G.B."/>
            <person name="Wincker P."/>
            <person name="Xing Y."/>
            <person name="Yang L."/>
            <person name="Yao Z."/>
            <person name="Ying F."/>
            <person name="Zhai J."/>
            <person name="Zhou L."/>
            <person name="Zuber A."/>
            <person name="Denarie J."/>
            <person name="Dixon R.A."/>
            <person name="May G.D."/>
            <person name="Schwartz D.C."/>
            <person name="Rogers J."/>
            <person name="Quetier F."/>
            <person name="Town C.D."/>
            <person name="Roe B.A."/>
        </authorList>
    </citation>
    <scope>NUCLEOTIDE SEQUENCE [LARGE SCALE GENOMIC DNA]</scope>
    <source>
        <strain evidence="2">A17</strain>
        <strain evidence="3 4">cv. Jemalong A17</strain>
    </source>
</reference>
<dbReference type="InterPro" id="IPR052929">
    <property type="entry name" value="RNase_H-like_EbsB-rel"/>
</dbReference>
<sequence length="93" mass="10417">MLKFLNFYKVQDQWQIVAAVVVDHDGLVLWQKPTSGQYKCNVDAAFSSNFNRTGIGICLRDEEGAFVLAKMTSFPCLHQVTVGEAMSLFEALQ</sequence>
<reference evidence="3" key="3">
    <citation type="submission" date="2015-04" db="UniProtKB">
        <authorList>
            <consortium name="EnsemblPlants"/>
        </authorList>
    </citation>
    <scope>IDENTIFICATION</scope>
    <source>
        <strain evidence="3">cv. Jemalong A17</strain>
    </source>
</reference>
<organism evidence="2 4">
    <name type="scientific">Medicago truncatula</name>
    <name type="common">Barrel medic</name>
    <name type="synonym">Medicago tribuloides</name>
    <dbReference type="NCBI Taxonomy" id="3880"/>
    <lineage>
        <taxon>Eukaryota</taxon>
        <taxon>Viridiplantae</taxon>
        <taxon>Streptophyta</taxon>
        <taxon>Embryophyta</taxon>
        <taxon>Tracheophyta</taxon>
        <taxon>Spermatophyta</taxon>
        <taxon>Magnoliopsida</taxon>
        <taxon>eudicotyledons</taxon>
        <taxon>Gunneridae</taxon>
        <taxon>Pentapetalae</taxon>
        <taxon>rosids</taxon>
        <taxon>fabids</taxon>
        <taxon>Fabales</taxon>
        <taxon>Fabaceae</taxon>
        <taxon>Papilionoideae</taxon>
        <taxon>50 kb inversion clade</taxon>
        <taxon>NPAAA clade</taxon>
        <taxon>Hologalegina</taxon>
        <taxon>IRL clade</taxon>
        <taxon>Trifolieae</taxon>
        <taxon>Medicago</taxon>
    </lineage>
</organism>
<accession>A0A0C3W9G0</accession>
<dbReference type="PANTHER" id="PTHR47074">
    <property type="entry name" value="BNAC02G40300D PROTEIN"/>
    <property type="match status" value="1"/>
</dbReference>
<evidence type="ECO:0000259" key="1">
    <source>
        <dbReference type="Pfam" id="PF13456"/>
    </source>
</evidence>
<dbReference type="GO" id="GO:0004523">
    <property type="term" value="F:RNA-DNA hybrid ribonuclease activity"/>
    <property type="evidence" value="ECO:0007669"/>
    <property type="project" value="InterPro"/>
</dbReference>
<proteinExistence type="predicted"/>
<dbReference type="PaxDb" id="3880-AES80260"/>
<feature type="domain" description="RNase H type-1" evidence="1">
    <location>
        <begin position="41"/>
        <end position="93"/>
    </location>
</feature>
<dbReference type="GO" id="GO:0003676">
    <property type="term" value="F:nucleic acid binding"/>
    <property type="evidence" value="ECO:0007669"/>
    <property type="project" value="InterPro"/>
</dbReference>
<dbReference type="InterPro" id="IPR002156">
    <property type="entry name" value="RNaseH_domain"/>
</dbReference>
<name>G7L5T0_MEDTR</name>
<keyword evidence="4" id="KW-1185">Reference proteome</keyword>
<dbReference type="eggNOG" id="ENOG502SFRN">
    <property type="taxonomic scope" value="Eukaryota"/>
</dbReference>
<dbReference type="EnsemblPlants" id="AES80260">
    <property type="protein sequence ID" value="AES80260"/>
    <property type="gene ID" value="MTR_7g078610"/>
</dbReference>
<dbReference type="HOGENOM" id="CLU_2403034_0_0_1"/>
<dbReference type="Proteomes" id="UP000002051">
    <property type="component" value="Unassembled WGS sequence"/>
</dbReference>